<protein>
    <recommendedName>
        <fullName evidence="1">Protein FAR1-RELATED SEQUENCE</fullName>
    </recommendedName>
</protein>
<dbReference type="GO" id="GO:0005634">
    <property type="term" value="C:nucleus"/>
    <property type="evidence" value="ECO:0007669"/>
    <property type="project" value="UniProtKB-SubCell"/>
</dbReference>
<dbReference type="EMBL" id="SDMP01000011">
    <property type="protein sequence ID" value="RYR31641.1"/>
    <property type="molecule type" value="Genomic_DNA"/>
</dbReference>
<dbReference type="Proteomes" id="UP000289738">
    <property type="component" value="Chromosome B01"/>
</dbReference>
<keyword evidence="1" id="KW-0539">Nucleus</keyword>
<evidence type="ECO:0000313" key="3">
    <source>
        <dbReference type="Proteomes" id="UP000289738"/>
    </source>
</evidence>
<evidence type="ECO:0000256" key="1">
    <source>
        <dbReference type="RuleBase" id="RU367018"/>
    </source>
</evidence>
<dbReference type="GO" id="GO:0008270">
    <property type="term" value="F:zinc ion binding"/>
    <property type="evidence" value="ECO:0007669"/>
    <property type="project" value="UniProtKB-UniRule"/>
</dbReference>
<keyword evidence="1" id="KW-0479">Metal-binding</keyword>
<proteinExistence type="inferred from homology"/>
<comment type="caution">
    <text evidence="2">The sequence shown here is derived from an EMBL/GenBank/DDBJ whole genome shotgun (WGS) entry which is preliminary data.</text>
</comment>
<comment type="function">
    <text evidence="1">Putative transcription activator involved in regulating light control of development.</text>
</comment>
<sequence length="152" mass="17958">MYEKRMIWANVFLRDKFCVGYRTTSHCEGINAFVTIYSKSTHTILDLVQSLEMVAHEYRNKEMLLHFQSINSVIGENCLKEIEGVGALNLSSKRRIMNTMVYTLEEYEEPDVHIVSSFGRSTEKLDCQYYFWKKNGYPCRRIFFCHEGRTLK</sequence>
<organism evidence="2 3">
    <name type="scientific">Arachis hypogaea</name>
    <name type="common">Peanut</name>
    <dbReference type="NCBI Taxonomy" id="3818"/>
    <lineage>
        <taxon>Eukaryota</taxon>
        <taxon>Viridiplantae</taxon>
        <taxon>Streptophyta</taxon>
        <taxon>Embryophyta</taxon>
        <taxon>Tracheophyta</taxon>
        <taxon>Spermatophyta</taxon>
        <taxon>Magnoliopsida</taxon>
        <taxon>eudicotyledons</taxon>
        <taxon>Gunneridae</taxon>
        <taxon>Pentapetalae</taxon>
        <taxon>rosids</taxon>
        <taxon>fabids</taxon>
        <taxon>Fabales</taxon>
        <taxon>Fabaceae</taxon>
        <taxon>Papilionoideae</taxon>
        <taxon>50 kb inversion clade</taxon>
        <taxon>dalbergioids sensu lato</taxon>
        <taxon>Dalbergieae</taxon>
        <taxon>Pterocarpus clade</taxon>
        <taxon>Arachis</taxon>
    </lineage>
</organism>
<comment type="similarity">
    <text evidence="1">Belongs to the FHY3/FAR1 family.</text>
</comment>
<comment type="subcellular location">
    <subcellularLocation>
        <location evidence="1">Nucleus</location>
    </subcellularLocation>
</comment>
<dbReference type="PANTHER" id="PTHR31669">
    <property type="entry name" value="PROTEIN FAR1-RELATED SEQUENCE 10-RELATED"/>
    <property type="match status" value="1"/>
</dbReference>
<dbReference type="AlphaFoldDB" id="A0A445AZ03"/>
<gene>
    <name evidence="2" type="ORF">Ahy_B01g056493</name>
</gene>
<dbReference type="GO" id="GO:0006355">
    <property type="term" value="P:regulation of DNA-templated transcription"/>
    <property type="evidence" value="ECO:0007669"/>
    <property type="project" value="UniProtKB-UniRule"/>
</dbReference>
<dbReference type="InterPro" id="IPR031052">
    <property type="entry name" value="FHY3/FAR1"/>
</dbReference>
<name>A0A445AZ03_ARAHY</name>
<accession>A0A445AZ03</accession>
<keyword evidence="1" id="KW-0862">Zinc</keyword>
<dbReference type="PANTHER" id="PTHR31669:SF292">
    <property type="entry name" value="OS02G0262500 PROTEIN"/>
    <property type="match status" value="1"/>
</dbReference>
<keyword evidence="1" id="KW-0863">Zinc-finger</keyword>
<evidence type="ECO:0000313" key="2">
    <source>
        <dbReference type="EMBL" id="RYR31641.1"/>
    </source>
</evidence>
<keyword evidence="3" id="KW-1185">Reference proteome</keyword>
<reference evidence="2 3" key="1">
    <citation type="submission" date="2019-01" db="EMBL/GenBank/DDBJ databases">
        <title>Sequencing of cultivated peanut Arachis hypogaea provides insights into genome evolution and oil improvement.</title>
        <authorList>
            <person name="Chen X."/>
        </authorList>
    </citation>
    <scope>NUCLEOTIDE SEQUENCE [LARGE SCALE GENOMIC DNA]</scope>
    <source>
        <strain evidence="3">cv. Fuhuasheng</strain>
        <tissue evidence="2">Leaves</tissue>
    </source>
</reference>